<proteinExistence type="predicted"/>
<organism evidence="1 2">
    <name type="scientific">Aphis glycines</name>
    <name type="common">Soybean aphid</name>
    <dbReference type="NCBI Taxonomy" id="307491"/>
    <lineage>
        <taxon>Eukaryota</taxon>
        <taxon>Metazoa</taxon>
        <taxon>Ecdysozoa</taxon>
        <taxon>Arthropoda</taxon>
        <taxon>Hexapoda</taxon>
        <taxon>Insecta</taxon>
        <taxon>Pterygota</taxon>
        <taxon>Neoptera</taxon>
        <taxon>Paraneoptera</taxon>
        <taxon>Hemiptera</taxon>
        <taxon>Sternorrhyncha</taxon>
        <taxon>Aphidomorpha</taxon>
        <taxon>Aphidoidea</taxon>
        <taxon>Aphididae</taxon>
        <taxon>Aphidini</taxon>
        <taxon>Aphis</taxon>
        <taxon>Aphis</taxon>
    </lineage>
</organism>
<keyword evidence="2" id="KW-1185">Reference proteome</keyword>
<evidence type="ECO:0000313" key="1">
    <source>
        <dbReference type="EMBL" id="KAE9537653.1"/>
    </source>
</evidence>
<comment type="caution">
    <text evidence="1">The sequence shown here is derived from an EMBL/GenBank/DDBJ whole genome shotgun (WGS) entry which is preliminary data.</text>
</comment>
<sequence length="225" mass="25966">MNESCLHLKNSYFRVAVRKNGHGNKTKKKKNPWKKTKLNNTPQKTIEIKIINNFAKNTNMTTFPIFKLKISFGEWGEWSNKSTFNGINLIKTNSALNFIFYILSNNTLHNIFKNEYRSEYKAYFKVSDTKISLKNKLLRKLLLRTLIQLKLLLRVVLLRLGSITSSSSSLCKKIKIIIVKMLCLLIKLLLTSTDMSNINKNTHYFRFISSTGLNVIFLSSGFSGK</sequence>
<reference evidence="1 2" key="1">
    <citation type="submission" date="2019-08" db="EMBL/GenBank/DDBJ databases">
        <title>The genome of the soybean aphid Biotype 1, its phylome, world population structure and adaptation to the North American continent.</title>
        <authorList>
            <person name="Giordano R."/>
            <person name="Donthu R.K."/>
            <person name="Hernandez A.G."/>
            <person name="Wright C.L."/>
            <person name="Zimin A.V."/>
        </authorList>
    </citation>
    <scope>NUCLEOTIDE SEQUENCE [LARGE SCALE GENOMIC DNA]</scope>
    <source>
        <tissue evidence="1">Whole aphids</tissue>
    </source>
</reference>
<gene>
    <name evidence="1" type="ORF">AGLY_006676</name>
</gene>
<dbReference type="EMBL" id="VYZN01000018">
    <property type="protein sequence ID" value="KAE9537653.1"/>
    <property type="molecule type" value="Genomic_DNA"/>
</dbReference>
<protein>
    <submittedName>
        <fullName evidence="1">Uncharacterized protein</fullName>
    </submittedName>
</protein>
<name>A0A6G0TRX7_APHGL</name>
<accession>A0A6G0TRX7</accession>
<dbReference type="Proteomes" id="UP000475862">
    <property type="component" value="Unassembled WGS sequence"/>
</dbReference>
<evidence type="ECO:0000313" key="2">
    <source>
        <dbReference type="Proteomes" id="UP000475862"/>
    </source>
</evidence>
<dbReference type="AlphaFoldDB" id="A0A6G0TRX7"/>